<organism evidence="5 6">
    <name type="scientific">Trichoplax adhaerens</name>
    <name type="common">Trichoplax reptans</name>
    <dbReference type="NCBI Taxonomy" id="10228"/>
    <lineage>
        <taxon>Eukaryota</taxon>
        <taxon>Metazoa</taxon>
        <taxon>Placozoa</taxon>
        <taxon>Uniplacotomia</taxon>
        <taxon>Trichoplacea</taxon>
        <taxon>Trichoplacidae</taxon>
        <taxon>Trichoplax</taxon>
    </lineage>
</organism>
<evidence type="ECO:0000256" key="2">
    <source>
        <dbReference type="ARBA" id="ARBA00007560"/>
    </source>
</evidence>
<evidence type="ECO:0000256" key="4">
    <source>
        <dbReference type="ARBA" id="ARBA00023242"/>
    </source>
</evidence>
<dbReference type="GO" id="GO:0000993">
    <property type="term" value="F:RNA polymerase II complex binding"/>
    <property type="evidence" value="ECO:0000318"/>
    <property type="project" value="GO_Central"/>
</dbReference>
<dbReference type="RefSeq" id="XP_002118290.1">
    <property type="nucleotide sequence ID" value="XM_002118254.1"/>
</dbReference>
<reference evidence="5 6" key="1">
    <citation type="journal article" date="2008" name="Nature">
        <title>The Trichoplax genome and the nature of placozoans.</title>
        <authorList>
            <person name="Srivastava M."/>
            <person name="Begovic E."/>
            <person name="Chapman J."/>
            <person name="Putnam N.H."/>
            <person name="Hellsten U."/>
            <person name="Kawashima T."/>
            <person name="Kuo A."/>
            <person name="Mitros T."/>
            <person name="Salamov A."/>
            <person name="Carpenter M.L."/>
            <person name="Signorovitch A.Y."/>
            <person name="Moreno M.A."/>
            <person name="Kamm K."/>
            <person name="Grimwood J."/>
            <person name="Schmutz J."/>
            <person name="Shapiro H."/>
            <person name="Grigoriev I.V."/>
            <person name="Buss L.W."/>
            <person name="Schierwater B."/>
            <person name="Dellaporta S.L."/>
            <person name="Rokhsar D.S."/>
        </authorList>
    </citation>
    <scope>NUCLEOTIDE SEQUENCE [LARGE SCALE GENOMIC DNA]</scope>
    <source>
        <strain evidence="5 6">Grell-BS-1999</strain>
    </source>
</reference>
<dbReference type="KEGG" id="tad:TRIADDRAFT_33941"/>
<evidence type="ECO:0000313" key="5">
    <source>
        <dbReference type="EMBL" id="EDV19224.1"/>
    </source>
</evidence>
<dbReference type="PhylomeDB" id="B3SDF8"/>
<dbReference type="EMBL" id="DS985279">
    <property type="protein sequence ID" value="EDV19224.1"/>
    <property type="molecule type" value="Genomic_DNA"/>
</dbReference>
<dbReference type="OrthoDB" id="10260285at2759"/>
<dbReference type="InterPro" id="IPR007133">
    <property type="entry name" value="RNA_pol_II-assoc_Paf1"/>
</dbReference>
<sequence>RSDLLCRIKYRNTLPDIPFDPKFLRYPFENNRFTDYNTTSLEREHKHELLTDTDAGVKNGLIDPDAYIIDEDAELDDADKALLGIEGSASMDRKGTRHSRTVSWMRRNEYLSNEGVRMAQNPDKPETKVGYSVRKYAKNLEKYKDKESQIKAIEKTFEATKKPIIDHPTKPGVTAKRSYPLFPDFEMWKYSLALVTFDSDPSKLTDGSKLTEQQMSNSVIKGMQVDTGNQFVGYYTPIATDAKKRKVSENQDSETSRNCRDYNLAREYNWVVKSRDSGRDVSNVIMFEYSFCHFNKLFERVKLSKQRANVKGDNVNNRLTVEYRDFNEEELANQVGKNWCVSVICWL</sequence>
<gene>
    <name evidence="5" type="ORF">TRIADDRAFT_33941</name>
</gene>
<dbReference type="GO" id="GO:0006368">
    <property type="term" value="P:transcription elongation by RNA polymerase II"/>
    <property type="evidence" value="ECO:0007669"/>
    <property type="project" value="InterPro"/>
</dbReference>
<accession>B3SDF8</accession>
<dbReference type="GO" id="GO:0003682">
    <property type="term" value="F:chromatin binding"/>
    <property type="evidence" value="ECO:0000318"/>
    <property type="project" value="GO_Central"/>
</dbReference>
<dbReference type="eggNOG" id="KOG2478">
    <property type="taxonomic scope" value="Eukaryota"/>
</dbReference>
<comment type="subcellular location">
    <subcellularLocation>
        <location evidence="1">Nucleus</location>
    </subcellularLocation>
</comment>
<dbReference type="HOGENOM" id="CLU_021991_0_0_1"/>
<keyword evidence="6" id="KW-1185">Reference proteome</keyword>
<dbReference type="GO" id="GO:0016593">
    <property type="term" value="C:Cdc73/Paf1 complex"/>
    <property type="evidence" value="ECO:0000318"/>
    <property type="project" value="GO_Central"/>
</dbReference>
<keyword evidence="4" id="KW-0539">Nucleus</keyword>
<dbReference type="CTD" id="6759492"/>
<protein>
    <recommendedName>
        <fullName evidence="3">RNA polymerase II-associated factor 1 homolog</fullName>
    </recommendedName>
</protein>
<dbReference type="Proteomes" id="UP000009022">
    <property type="component" value="Unassembled WGS sequence"/>
</dbReference>
<dbReference type="PANTHER" id="PTHR23188">
    <property type="entry name" value="RNA POLYMERASE II-ASSOCIATED FACTOR 1 HOMOLOG"/>
    <property type="match status" value="1"/>
</dbReference>
<dbReference type="AlphaFoldDB" id="B3SDF8"/>
<comment type="similarity">
    <text evidence="2">Belongs to the PAF1 family.</text>
</comment>
<dbReference type="OMA" id="YQADPMS"/>
<dbReference type="InParanoid" id="B3SDF8"/>
<dbReference type="GeneID" id="6759492"/>
<dbReference type="FunCoup" id="B3SDF8">
    <property type="interactions" value="2179"/>
</dbReference>
<feature type="non-terminal residue" evidence="5">
    <location>
        <position position="1"/>
    </location>
</feature>
<dbReference type="Pfam" id="PF03985">
    <property type="entry name" value="Paf1"/>
    <property type="match status" value="1"/>
</dbReference>
<dbReference type="PANTHER" id="PTHR23188:SF12">
    <property type="entry name" value="RNA POLYMERASE II-ASSOCIATED FACTOR 1 HOMOLOG"/>
    <property type="match status" value="1"/>
</dbReference>
<evidence type="ECO:0000313" key="6">
    <source>
        <dbReference type="Proteomes" id="UP000009022"/>
    </source>
</evidence>
<dbReference type="STRING" id="10228.B3SDF8"/>
<proteinExistence type="inferred from homology"/>
<name>B3SDF8_TRIAD</name>
<evidence type="ECO:0000256" key="3">
    <source>
        <dbReference type="ARBA" id="ARBA00020462"/>
    </source>
</evidence>
<evidence type="ECO:0000256" key="1">
    <source>
        <dbReference type="ARBA" id="ARBA00004123"/>
    </source>
</evidence>